<name>A0ABX1YPS0_9BACL</name>
<dbReference type="InterPro" id="IPR053145">
    <property type="entry name" value="AB_hydrolase_Est10"/>
</dbReference>
<protein>
    <submittedName>
        <fullName evidence="6">Alpha/beta fold hydrolase</fullName>
    </submittedName>
</protein>
<dbReference type="PROSITE" id="PS00708">
    <property type="entry name" value="PRO_ENDOPEP_SER"/>
    <property type="match status" value="1"/>
</dbReference>
<keyword evidence="1 6" id="KW-0378">Hydrolase</keyword>
<evidence type="ECO:0000256" key="2">
    <source>
        <dbReference type="SAM" id="SignalP"/>
    </source>
</evidence>
<dbReference type="PANTHER" id="PTHR43265:SF1">
    <property type="entry name" value="ESTERASE ESTD"/>
    <property type="match status" value="1"/>
</dbReference>
<feature type="signal peptide" evidence="2">
    <location>
        <begin position="1"/>
        <end position="30"/>
    </location>
</feature>
<sequence>MRRPRRFLLSMLACSLLLSAGFVTPRVAQAADNKVTLSVNGEVLKFPAAEAPYLEGTMIMVPVRQAGEALGFQTAYIKESSSLQIKLSGIELLMKLGGGQFILNGKDTLTIEGAAVLKNNRIYVPLPLLDEIGYITKPGPGSAQAEVSTPRNYTESVMKLLASGQYEALSDRFFSTEVRNNLSSLKLQQVWEGFTAAYGEYGKVDSLKSSRDNGRYSLSGIAVFAHGKLTVTFTVNSSGQIQGLWFAPYEDPQAAPELALPAGVTEEAVTVGAGTSHPLKGILTLPKATGKPLPSIVLVHGSGISDLNEAAYAYKPFRDIAYGLAEQGIAVLRYDKRGYSYPQEFMGSAAASVTVKEETVEDAIVAAALLKQDKRLDAAQVYLAGHSLGGMLGPRIDADGGNFAGLILLAGSPRSLWEIIYDQNMRVISRLDDAIPAKAEAAAGVNAELAKAKALLALTDEQAKAAPAVFGAAAYYFKEMDQRSTGELGRKLTKPVLVMQGSDDFQVYADVDYPLWKDVLKNNSLAEFKLYPGLNHFFVGYDGAGAGTPDEYNVPGMVDDQVIKDMGQWILKQSR</sequence>
<dbReference type="Gene3D" id="3.30.457.10">
    <property type="entry name" value="Copper amine oxidase-like, N-terminal domain"/>
    <property type="match status" value="1"/>
</dbReference>
<evidence type="ECO:0000256" key="1">
    <source>
        <dbReference type="ARBA" id="ARBA00022801"/>
    </source>
</evidence>
<dbReference type="GO" id="GO:0016787">
    <property type="term" value="F:hydrolase activity"/>
    <property type="evidence" value="ECO:0007669"/>
    <property type="project" value="UniProtKB-KW"/>
</dbReference>
<dbReference type="SUPFAM" id="SSF55383">
    <property type="entry name" value="Copper amine oxidase, domain N"/>
    <property type="match status" value="1"/>
</dbReference>
<dbReference type="Pfam" id="PF12697">
    <property type="entry name" value="Abhydrolase_6"/>
    <property type="match status" value="1"/>
</dbReference>
<keyword evidence="2" id="KW-0732">Signal</keyword>
<keyword evidence="7" id="KW-1185">Reference proteome</keyword>
<dbReference type="SUPFAM" id="SSF53474">
    <property type="entry name" value="alpha/beta-Hydrolases"/>
    <property type="match status" value="1"/>
</dbReference>
<dbReference type="EMBL" id="WHOB01000069">
    <property type="protein sequence ID" value="NOU81916.1"/>
    <property type="molecule type" value="Genomic_DNA"/>
</dbReference>
<dbReference type="Pfam" id="PF07833">
    <property type="entry name" value="Cu_amine_oxidN1"/>
    <property type="match status" value="1"/>
</dbReference>
<dbReference type="Pfam" id="PF13026">
    <property type="entry name" value="DUF3887"/>
    <property type="match status" value="1"/>
</dbReference>
<dbReference type="InterPro" id="IPR024981">
    <property type="entry name" value="DUF3887"/>
</dbReference>
<feature type="chain" id="PRO_5045893235" evidence="2">
    <location>
        <begin position="31"/>
        <end position="575"/>
    </location>
</feature>
<organism evidence="6 7">
    <name type="scientific">Paenibacillus phytohabitans</name>
    <dbReference type="NCBI Taxonomy" id="2654978"/>
    <lineage>
        <taxon>Bacteria</taxon>
        <taxon>Bacillati</taxon>
        <taxon>Bacillota</taxon>
        <taxon>Bacilli</taxon>
        <taxon>Bacillales</taxon>
        <taxon>Paenibacillaceae</taxon>
        <taxon>Paenibacillus</taxon>
    </lineage>
</organism>
<evidence type="ECO:0000259" key="3">
    <source>
        <dbReference type="Pfam" id="PF07833"/>
    </source>
</evidence>
<dbReference type="PANTHER" id="PTHR43265">
    <property type="entry name" value="ESTERASE ESTD"/>
    <property type="match status" value="1"/>
</dbReference>
<dbReference type="InterPro" id="IPR000073">
    <property type="entry name" value="AB_hydrolase_1"/>
</dbReference>
<dbReference type="RefSeq" id="WP_171719322.1">
    <property type="nucleotide sequence ID" value="NZ_WHOB01000069.1"/>
</dbReference>
<dbReference type="Proteomes" id="UP000596857">
    <property type="component" value="Unassembled WGS sequence"/>
</dbReference>
<dbReference type="InterPro" id="IPR029058">
    <property type="entry name" value="AB_hydrolase_fold"/>
</dbReference>
<dbReference type="InterPro" id="IPR012854">
    <property type="entry name" value="Cu_amine_oxidase-like_N"/>
</dbReference>
<comment type="caution">
    <text evidence="6">The sequence shown here is derived from an EMBL/GenBank/DDBJ whole genome shotgun (WGS) entry which is preliminary data.</text>
</comment>
<dbReference type="InterPro" id="IPR002471">
    <property type="entry name" value="Pept_S9_AS"/>
</dbReference>
<proteinExistence type="predicted"/>
<reference evidence="6 7" key="1">
    <citation type="submission" date="2019-10" db="EMBL/GenBank/DDBJ databases">
        <title>Description of Paenibacillus terricola sp. nov.</title>
        <authorList>
            <person name="Carlier A."/>
            <person name="Qi S."/>
        </authorList>
    </citation>
    <scope>NUCLEOTIDE SEQUENCE [LARGE SCALE GENOMIC DNA]</scope>
    <source>
        <strain evidence="6 7">LMG 31459</strain>
    </source>
</reference>
<feature type="domain" description="Copper amine oxidase-like N-terminal" evidence="3">
    <location>
        <begin position="39"/>
        <end position="131"/>
    </location>
</feature>
<dbReference type="Gene3D" id="3.40.50.1820">
    <property type="entry name" value="alpha/beta hydrolase"/>
    <property type="match status" value="1"/>
</dbReference>
<dbReference type="Gene3D" id="3.10.450.590">
    <property type="match status" value="1"/>
</dbReference>
<evidence type="ECO:0000259" key="4">
    <source>
        <dbReference type="Pfam" id="PF12697"/>
    </source>
</evidence>
<gene>
    <name evidence="6" type="ORF">GC101_23930</name>
</gene>
<evidence type="ECO:0000259" key="5">
    <source>
        <dbReference type="Pfam" id="PF13026"/>
    </source>
</evidence>
<evidence type="ECO:0000313" key="7">
    <source>
        <dbReference type="Proteomes" id="UP000596857"/>
    </source>
</evidence>
<accession>A0ABX1YPS0</accession>
<dbReference type="InterPro" id="IPR036582">
    <property type="entry name" value="Mao_N_sf"/>
</dbReference>
<evidence type="ECO:0000313" key="6">
    <source>
        <dbReference type="EMBL" id="NOU81916.1"/>
    </source>
</evidence>
<feature type="domain" description="AB hydrolase-1" evidence="4">
    <location>
        <begin position="296"/>
        <end position="538"/>
    </location>
</feature>
<feature type="domain" description="DUF3887" evidence="5">
    <location>
        <begin position="155"/>
        <end position="244"/>
    </location>
</feature>